<keyword evidence="2" id="KW-1133">Transmembrane helix</keyword>
<reference evidence="5" key="1">
    <citation type="journal article" date="2019" name="Int. J. Syst. Evol. Microbiol.">
        <title>The Global Catalogue of Microorganisms (GCM) 10K type strain sequencing project: providing services to taxonomists for standard genome sequencing and annotation.</title>
        <authorList>
            <consortium name="The Broad Institute Genomics Platform"/>
            <consortium name="The Broad Institute Genome Sequencing Center for Infectious Disease"/>
            <person name="Wu L."/>
            <person name="Ma J."/>
        </authorList>
    </citation>
    <scope>NUCLEOTIDE SEQUENCE [LARGE SCALE GENOMIC DNA]</scope>
    <source>
        <strain evidence="5">CCUG 58938</strain>
    </source>
</reference>
<evidence type="ECO:0000313" key="4">
    <source>
        <dbReference type="EMBL" id="MFD1001037.1"/>
    </source>
</evidence>
<feature type="transmembrane region" description="Helical" evidence="2">
    <location>
        <begin position="60"/>
        <end position="78"/>
    </location>
</feature>
<accession>A0ABW3K7R3</accession>
<dbReference type="RefSeq" id="WP_377580489.1">
    <property type="nucleotide sequence ID" value="NZ_JBHTKA010000007.1"/>
</dbReference>
<evidence type="ECO:0000256" key="2">
    <source>
        <dbReference type="SAM" id="Phobius"/>
    </source>
</evidence>
<dbReference type="Proteomes" id="UP001597112">
    <property type="component" value="Unassembled WGS sequence"/>
</dbReference>
<organism evidence="4 5">
    <name type="scientific">Ohtaekwangia kribbensis</name>
    <dbReference type="NCBI Taxonomy" id="688913"/>
    <lineage>
        <taxon>Bacteria</taxon>
        <taxon>Pseudomonadati</taxon>
        <taxon>Bacteroidota</taxon>
        <taxon>Cytophagia</taxon>
        <taxon>Cytophagales</taxon>
        <taxon>Fulvivirgaceae</taxon>
        <taxon>Ohtaekwangia</taxon>
    </lineage>
</organism>
<evidence type="ECO:0000313" key="5">
    <source>
        <dbReference type="Proteomes" id="UP001597112"/>
    </source>
</evidence>
<evidence type="ECO:0000256" key="3">
    <source>
        <dbReference type="SAM" id="SignalP"/>
    </source>
</evidence>
<comment type="caution">
    <text evidence="4">The sequence shown here is derived from an EMBL/GenBank/DDBJ whole genome shotgun (WGS) entry which is preliminary data.</text>
</comment>
<feature type="chain" id="PRO_5047541150" evidence="3">
    <location>
        <begin position="19"/>
        <end position="120"/>
    </location>
</feature>
<dbReference type="EMBL" id="JBHTKA010000007">
    <property type="protein sequence ID" value="MFD1001037.1"/>
    <property type="molecule type" value="Genomic_DNA"/>
</dbReference>
<feature type="transmembrane region" description="Helical" evidence="2">
    <location>
        <begin position="90"/>
        <end position="111"/>
    </location>
</feature>
<keyword evidence="2" id="KW-0472">Membrane</keyword>
<keyword evidence="3" id="KW-0732">Signal</keyword>
<keyword evidence="2" id="KW-0812">Transmembrane</keyword>
<feature type="signal peptide" evidence="3">
    <location>
        <begin position="1"/>
        <end position="18"/>
    </location>
</feature>
<gene>
    <name evidence="4" type="ORF">ACFQ21_17050</name>
</gene>
<proteinExistence type="predicted"/>
<keyword evidence="5" id="KW-1185">Reference proteome</keyword>
<evidence type="ECO:0000256" key="1">
    <source>
        <dbReference type="SAM" id="Coils"/>
    </source>
</evidence>
<feature type="coiled-coil region" evidence="1">
    <location>
        <begin position="29"/>
        <end position="56"/>
    </location>
</feature>
<name>A0ABW3K7R3_9BACT</name>
<protein>
    <submittedName>
        <fullName evidence="4">Uncharacterized protein</fullName>
    </submittedName>
</protein>
<keyword evidence="1" id="KW-0175">Coiled coil</keyword>
<sequence length="120" mass="13215">MRIYFTLLFFFVLTSVYGQNTPADTLRNIEEFKKELLSLRADVANIQVNLARSEKRFKRGIAVATLGYSVTIAGGLMLGRKRDELGKGLLIAGGVTGVTGTILMVDAFKFLGRASRKRSP</sequence>